<feature type="transmembrane region" description="Helical" evidence="1">
    <location>
        <begin position="102"/>
        <end position="120"/>
    </location>
</feature>
<evidence type="ECO:0000313" key="3">
    <source>
        <dbReference type="EMBL" id="QQV90439.1"/>
    </source>
</evidence>
<dbReference type="SUPFAM" id="SSF159006">
    <property type="entry name" value="YopX-like"/>
    <property type="match status" value="1"/>
</dbReference>
<gene>
    <name evidence="3" type="ORF">Harreka1_32</name>
</gene>
<dbReference type="Proteomes" id="UP000693706">
    <property type="component" value="Segment"/>
</dbReference>
<dbReference type="EMBL" id="MT732457">
    <property type="protein sequence ID" value="QQV90439.1"/>
    <property type="molecule type" value="Genomic_DNA"/>
</dbReference>
<dbReference type="Gene3D" id="2.30.30.290">
    <property type="entry name" value="YopX-like domains"/>
    <property type="match status" value="1"/>
</dbReference>
<dbReference type="Pfam" id="PF09643">
    <property type="entry name" value="YopX"/>
    <property type="match status" value="1"/>
</dbReference>
<proteinExistence type="predicted"/>
<feature type="domain" description="YopX protein" evidence="2">
    <location>
        <begin position="5"/>
        <end position="104"/>
    </location>
</feature>
<keyword evidence="1" id="KW-0472">Membrane</keyword>
<sequence>MREIKFRHYDTRYKEMRYSDRHDGEFYINTKGVLYMYALPKSETGLETVYYKSYDVEQYTGLKDINGVEIYEGDKLRMKNESNESEWITNVRLSDGAFLVDFVRYVFLYYCILSLIYCVISY</sequence>
<evidence type="ECO:0000256" key="1">
    <source>
        <dbReference type="SAM" id="Phobius"/>
    </source>
</evidence>
<keyword evidence="1" id="KW-0812">Transmembrane</keyword>
<name>A0A8E4ZL14_9CAUD</name>
<evidence type="ECO:0000313" key="4">
    <source>
        <dbReference type="Proteomes" id="UP000693706"/>
    </source>
</evidence>
<evidence type="ECO:0000259" key="2">
    <source>
        <dbReference type="Pfam" id="PF09643"/>
    </source>
</evidence>
<keyword evidence="4" id="KW-1185">Reference proteome</keyword>
<accession>A0A8E4ZL14</accession>
<dbReference type="InterPro" id="IPR023385">
    <property type="entry name" value="YopX-like_C"/>
</dbReference>
<organism evidence="3 4">
    <name type="scientific">Olleya phage Harreka_1</name>
    <dbReference type="NCBI Taxonomy" id="2745673"/>
    <lineage>
        <taxon>Viruses</taxon>
        <taxon>Duplodnaviria</taxon>
        <taxon>Heunggongvirae</taxon>
        <taxon>Uroviricota</taxon>
        <taxon>Caudoviricetes</taxon>
        <taxon>Aggregaviridae</taxon>
        <taxon>Harrekavirus</taxon>
        <taxon>Harrekavirus harreka</taxon>
    </lineage>
</organism>
<dbReference type="InterPro" id="IPR019096">
    <property type="entry name" value="YopX_protein"/>
</dbReference>
<protein>
    <submittedName>
        <fullName evidence="3">YopX protein</fullName>
    </submittedName>
</protein>
<keyword evidence="1" id="KW-1133">Transmembrane helix</keyword>
<reference evidence="3" key="1">
    <citation type="submission" date="2020-07" db="EMBL/GenBank/DDBJ databases">
        <title>Highly diverse flavobacterial phages as mortality factor during North Sea spring blooms.</title>
        <authorList>
            <person name="Bartlau N."/>
            <person name="Wichels A."/>
            <person name="Krohne G."/>
            <person name="Adriaenssens E.M."/>
            <person name="Heins A."/>
            <person name="Fuchs B.M."/>
            <person name="Amann R."/>
            <person name="Moraru C."/>
        </authorList>
    </citation>
    <scope>NUCLEOTIDE SEQUENCE</scope>
</reference>